<dbReference type="InterPro" id="IPR001279">
    <property type="entry name" value="Metallo-B-lactamas"/>
</dbReference>
<comment type="caution">
    <text evidence="2">The sequence shown here is derived from an EMBL/GenBank/DDBJ whole genome shotgun (WGS) entry which is preliminary data.</text>
</comment>
<feature type="domain" description="Metallo-beta-lactamase" evidence="1">
    <location>
        <begin position="111"/>
        <end position="320"/>
    </location>
</feature>
<dbReference type="Gene3D" id="3.60.15.10">
    <property type="entry name" value="Ribonuclease Z/Hydroxyacylglutathione hydrolase-like"/>
    <property type="match status" value="1"/>
</dbReference>
<dbReference type="EMBL" id="JACYFT010000001">
    <property type="protein sequence ID" value="MBD8050110.1"/>
    <property type="molecule type" value="Genomic_DNA"/>
</dbReference>
<keyword evidence="3" id="KW-1185">Reference proteome</keyword>
<dbReference type="PANTHER" id="PTHR15032">
    <property type="entry name" value="N-ACYL-PHOSPHATIDYLETHANOLAMINE-HYDROLYZING PHOSPHOLIPASE D"/>
    <property type="match status" value="1"/>
</dbReference>
<name>A0A927FIA5_9BURK</name>
<reference evidence="2" key="1">
    <citation type="submission" date="2020-09" db="EMBL/GenBank/DDBJ databases">
        <title>Genome seq and assembly of Limnohabitants sp.</title>
        <authorList>
            <person name="Chhetri G."/>
        </authorList>
    </citation>
    <scope>NUCLEOTIDE SEQUENCE</scope>
    <source>
        <strain evidence="2">JUR4</strain>
    </source>
</reference>
<dbReference type="AlphaFoldDB" id="A0A927FIA5"/>
<evidence type="ECO:0000259" key="1">
    <source>
        <dbReference type="Pfam" id="PF12706"/>
    </source>
</evidence>
<evidence type="ECO:0000313" key="2">
    <source>
        <dbReference type="EMBL" id="MBD8050110.1"/>
    </source>
</evidence>
<dbReference type="PROSITE" id="PS51257">
    <property type="entry name" value="PROKAR_LIPOPROTEIN"/>
    <property type="match status" value="1"/>
</dbReference>
<dbReference type="InterPro" id="IPR036866">
    <property type="entry name" value="RibonucZ/Hydroxyglut_hydro"/>
</dbReference>
<proteinExistence type="predicted"/>
<dbReference type="Proteomes" id="UP000647424">
    <property type="component" value="Unassembled WGS sequence"/>
</dbReference>
<dbReference type="PANTHER" id="PTHR15032:SF4">
    <property type="entry name" value="N-ACYL-PHOSPHATIDYLETHANOLAMINE-HYDROLYZING PHOSPHOLIPASE D"/>
    <property type="match status" value="1"/>
</dbReference>
<dbReference type="SUPFAM" id="SSF56281">
    <property type="entry name" value="Metallo-hydrolase/oxidoreductase"/>
    <property type="match status" value="1"/>
</dbReference>
<accession>A0A927FIA5</accession>
<evidence type="ECO:0000313" key="3">
    <source>
        <dbReference type="Proteomes" id="UP000647424"/>
    </source>
</evidence>
<dbReference type="GO" id="GO:0005737">
    <property type="term" value="C:cytoplasm"/>
    <property type="evidence" value="ECO:0007669"/>
    <property type="project" value="TreeGrafter"/>
</dbReference>
<gene>
    <name evidence="2" type="ORF">IC609_06115</name>
</gene>
<protein>
    <submittedName>
        <fullName evidence="2">MBL fold metallo-hydrolase</fullName>
    </submittedName>
</protein>
<organism evidence="2 3">
    <name type="scientific">Limnohabitans radicicola</name>
    <dbReference type="NCBI Taxonomy" id="2771427"/>
    <lineage>
        <taxon>Bacteria</taxon>
        <taxon>Pseudomonadati</taxon>
        <taxon>Pseudomonadota</taxon>
        <taxon>Betaproteobacteria</taxon>
        <taxon>Burkholderiales</taxon>
        <taxon>Comamonadaceae</taxon>
        <taxon>Limnohabitans</taxon>
    </lineage>
</organism>
<sequence>MMQRLIWIGGAVVCSLLVACASLTPRINPDYDASKPHHRPDGFVNRYAERSDKPGLWRWQWERLRDGLPKPPSAPVLGVPADLTLIHGDNPQPKVTWVGHATLLVQVDGVNLLTDPHWGRRASPFSFAGPKRHQDPGIPFEKLPAIHAVVISHNHWDHLDRDTVQALLDAHPGVRFYVPLGLQHWFKKEIRGAVTEGEARNVMAMDWDQKVSLKGKTQALELHLFAVQHWSARSLGDRYETLWGSWAIIHPDLRFWFSGDLGYSPDTRDIGERMGGFDLAAIAIGAYEPRWFMKDSHLNPQEALQVMRDVKAKRAIGIHWGTFEGISDEPIDQAPKDLEVAKSNSSVPMDFFVLKHGQTWFKTPQ</sequence>
<dbReference type="Pfam" id="PF12706">
    <property type="entry name" value="Lactamase_B_2"/>
    <property type="match status" value="1"/>
</dbReference>